<keyword evidence="4 5" id="KW-0012">Acyltransferase</keyword>
<reference evidence="5 6" key="1">
    <citation type="submission" date="2019-05" db="EMBL/GenBank/DDBJ databases">
        <authorList>
            <consortium name="Pathogen Informatics"/>
        </authorList>
    </citation>
    <scope>NUCLEOTIDE SEQUENCE [LARGE SCALE GENOMIC DNA]</scope>
    <source>
        <strain evidence="5 6">NM319</strain>
    </source>
</reference>
<dbReference type="InterPro" id="IPR011004">
    <property type="entry name" value="Trimer_LpxA-like_sf"/>
</dbReference>
<keyword evidence="3" id="KW-0677">Repeat</keyword>
<dbReference type="EC" id="2.3.1.-" evidence="5"/>
<evidence type="ECO:0000313" key="6">
    <source>
        <dbReference type="Proteomes" id="UP000308167"/>
    </source>
</evidence>
<dbReference type="Gene3D" id="2.160.10.10">
    <property type="entry name" value="Hexapeptide repeat proteins"/>
    <property type="match status" value="1"/>
</dbReference>
<dbReference type="PANTHER" id="PTHR43300">
    <property type="entry name" value="ACETYLTRANSFERASE"/>
    <property type="match status" value="1"/>
</dbReference>
<dbReference type="SUPFAM" id="SSF51161">
    <property type="entry name" value="Trimeric LpxA-like enzymes"/>
    <property type="match status" value="1"/>
</dbReference>
<evidence type="ECO:0000256" key="2">
    <source>
        <dbReference type="ARBA" id="ARBA00022679"/>
    </source>
</evidence>
<dbReference type="PROSITE" id="PS00101">
    <property type="entry name" value="HEXAPEP_TRANSFERASES"/>
    <property type="match status" value="1"/>
</dbReference>
<dbReference type="InterPro" id="IPR001451">
    <property type="entry name" value="Hexapep"/>
</dbReference>
<name>A0ABY6TIF1_9PAST</name>
<sequence>MKSNDVIKIPFNAIKDKLLENKITIHHAVNNPNIVLSVNKDISLESNVTFWGFCNTLWSMGCHSYSGSNLGYGVKVGRFCSIAVNVSIMGAHHFPDWISTSPVFYNSGYHNLIGEDLSNIARQDRNIEIGNDVWIGSGVVLKSHLKIGNGAIIAANSVVTKDVPPFAIVGGNPARIIRFRFSDDLIQKIQQIEWWNYHLEDFNGLNANNPEQFIDELNEKVLKNDLKHIAIKSLTLSELQV</sequence>
<dbReference type="EMBL" id="CABFKI010000003">
    <property type="protein sequence ID" value="VTU06970.1"/>
    <property type="molecule type" value="Genomic_DNA"/>
</dbReference>
<dbReference type="PANTHER" id="PTHR43300:SF11">
    <property type="entry name" value="ACETYLTRANSFERASE RV3034C-RELATED"/>
    <property type="match status" value="1"/>
</dbReference>
<keyword evidence="2 5" id="KW-0808">Transferase</keyword>
<dbReference type="RefSeq" id="WP_167874926.1">
    <property type="nucleotide sequence ID" value="NZ_CABFKI010000003.1"/>
</dbReference>
<dbReference type="GeneID" id="86155126"/>
<protein>
    <submittedName>
        <fullName evidence="5">Isoleucine patch superfamily acetyltransferase</fullName>
        <ecNumber evidence="5">2.3.1.-</ecNumber>
    </submittedName>
</protein>
<evidence type="ECO:0000256" key="4">
    <source>
        <dbReference type="ARBA" id="ARBA00023315"/>
    </source>
</evidence>
<evidence type="ECO:0000313" key="5">
    <source>
        <dbReference type="EMBL" id="VTU06970.1"/>
    </source>
</evidence>
<comment type="caution">
    <text evidence="5">The sequence shown here is derived from an EMBL/GenBank/DDBJ whole genome shotgun (WGS) entry which is preliminary data.</text>
</comment>
<dbReference type="InterPro" id="IPR018357">
    <property type="entry name" value="Hexapep_transf_CS"/>
</dbReference>
<dbReference type="GO" id="GO:0016746">
    <property type="term" value="F:acyltransferase activity"/>
    <property type="evidence" value="ECO:0007669"/>
    <property type="project" value="UniProtKB-KW"/>
</dbReference>
<keyword evidence="6" id="KW-1185">Reference proteome</keyword>
<dbReference type="Proteomes" id="UP000308167">
    <property type="component" value="Unassembled WGS sequence"/>
</dbReference>
<comment type="similarity">
    <text evidence="1">Belongs to the transferase hexapeptide repeat family.</text>
</comment>
<organism evidence="5 6">
    <name type="scientific">Actinobacillus porcinus</name>
    <dbReference type="NCBI Taxonomy" id="51048"/>
    <lineage>
        <taxon>Bacteria</taxon>
        <taxon>Pseudomonadati</taxon>
        <taxon>Pseudomonadota</taxon>
        <taxon>Gammaproteobacteria</taxon>
        <taxon>Pasteurellales</taxon>
        <taxon>Pasteurellaceae</taxon>
        <taxon>Actinobacillus</taxon>
    </lineage>
</organism>
<evidence type="ECO:0000256" key="1">
    <source>
        <dbReference type="ARBA" id="ARBA00007274"/>
    </source>
</evidence>
<dbReference type="Pfam" id="PF00132">
    <property type="entry name" value="Hexapep"/>
    <property type="match status" value="1"/>
</dbReference>
<evidence type="ECO:0000256" key="3">
    <source>
        <dbReference type="ARBA" id="ARBA00022737"/>
    </source>
</evidence>
<dbReference type="CDD" id="cd03349">
    <property type="entry name" value="LbH_XAT"/>
    <property type="match status" value="1"/>
</dbReference>
<gene>
    <name evidence="5" type="primary">vatD_1</name>
    <name evidence="5" type="ORF">SAMEA1410922_00724</name>
</gene>
<accession>A0ABY6TIF1</accession>
<proteinExistence type="inferred from homology"/>
<dbReference type="InterPro" id="IPR050179">
    <property type="entry name" value="Trans_hexapeptide_repeat"/>
</dbReference>